<dbReference type="Proteomes" id="UP001163603">
    <property type="component" value="Chromosome 8"/>
</dbReference>
<dbReference type="EMBL" id="CM047743">
    <property type="protein sequence ID" value="KAJ0030079.1"/>
    <property type="molecule type" value="Genomic_DNA"/>
</dbReference>
<evidence type="ECO:0000313" key="2">
    <source>
        <dbReference type="Proteomes" id="UP001163603"/>
    </source>
</evidence>
<proteinExistence type="predicted"/>
<organism evidence="1 2">
    <name type="scientific">Pistacia integerrima</name>
    <dbReference type="NCBI Taxonomy" id="434235"/>
    <lineage>
        <taxon>Eukaryota</taxon>
        <taxon>Viridiplantae</taxon>
        <taxon>Streptophyta</taxon>
        <taxon>Embryophyta</taxon>
        <taxon>Tracheophyta</taxon>
        <taxon>Spermatophyta</taxon>
        <taxon>Magnoliopsida</taxon>
        <taxon>eudicotyledons</taxon>
        <taxon>Gunneridae</taxon>
        <taxon>Pentapetalae</taxon>
        <taxon>rosids</taxon>
        <taxon>malvids</taxon>
        <taxon>Sapindales</taxon>
        <taxon>Anacardiaceae</taxon>
        <taxon>Pistacia</taxon>
    </lineage>
</organism>
<evidence type="ECO:0000313" key="1">
    <source>
        <dbReference type="EMBL" id="KAJ0030079.1"/>
    </source>
</evidence>
<name>A0ACC0Y649_9ROSI</name>
<sequence length="307" mass="34017">MAPKRVMLAVFFVIYPLKFFPAKSETWVKGRYRYSRSALPGLRINSALYTHLHCAFADVNSSSYELSLSESDERKFSSFTDTVKQKNPSVMTLLSTGGGDASYSTFSSMGLELGWASANSSSDMYNMGVLFKSDSRSFPVEAMEGYLDWVTVQAFDYYTPQLTSANAAFYDPTSNVSTDYGISSWISRGLSANKMVLGLPFYGYAWTLANPAENGIGAPATGPALRTGGAISYKDIRDYVLEYGADVKYNATYVVNYCTVGSTWICFDDVEGVRNKVAFAKEKELLDYIAWEIPYDDNWMLSQAAGK</sequence>
<comment type="caution">
    <text evidence="1">The sequence shown here is derived from an EMBL/GenBank/DDBJ whole genome shotgun (WGS) entry which is preliminary data.</text>
</comment>
<gene>
    <name evidence="1" type="ORF">Pint_14763</name>
</gene>
<accession>A0ACC0Y649</accession>
<keyword evidence="2" id="KW-1185">Reference proteome</keyword>
<reference evidence="2" key="1">
    <citation type="journal article" date="2023" name="G3 (Bethesda)">
        <title>Genome assembly and association tests identify interacting loci associated with vigor, precocity, and sex in interspecific pistachio rootstocks.</title>
        <authorList>
            <person name="Palmer W."/>
            <person name="Jacygrad E."/>
            <person name="Sagayaradj S."/>
            <person name="Cavanaugh K."/>
            <person name="Han R."/>
            <person name="Bertier L."/>
            <person name="Beede B."/>
            <person name="Kafkas S."/>
            <person name="Golino D."/>
            <person name="Preece J."/>
            <person name="Michelmore R."/>
        </authorList>
    </citation>
    <scope>NUCLEOTIDE SEQUENCE [LARGE SCALE GENOMIC DNA]</scope>
</reference>
<protein>
    <submittedName>
        <fullName evidence="1">Uncharacterized protein</fullName>
    </submittedName>
</protein>